<reference evidence="2" key="1">
    <citation type="journal article" date="2014" name="Front. Microbiol.">
        <title>High frequency of phylogenetically diverse reductive dehalogenase-homologous genes in deep subseafloor sedimentary metagenomes.</title>
        <authorList>
            <person name="Kawai M."/>
            <person name="Futagami T."/>
            <person name="Toyoda A."/>
            <person name="Takaki Y."/>
            <person name="Nishi S."/>
            <person name="Hori S."/>
            <person name="Arai W."/>
            <person name="Tsubouchi T."/>
            <person name="Morono Y."/>
            <person name="Uchiyama I."/>
            <person name="Ito T."/>
            <person name="Fujiyama A."/>
            <person name="Inagaki F."/>
            <person name="Takami H."/>
        </authorList>
    </citation>
    <scope>NUCLEOTIDE SEQUENCE</scope>
    <source>
        <strain evidence="2">Expedition CK06-06</strain>
    </source>
</reference>
<evidence type="ECO:0008006" key="3">
    <source>
        <dbReference type="Google" id="ProtNLM"/>
    </source>
</evidence>
<dbReference type="PANTHER" id="PTHR34703:SF1">
    <property type="entry name" value="ANTIPORTER SUBUNIT MNHG2-RELATED"/>
    <property type="match status" value="1"/>
</dbReference>
<evidence type="ECO:0000256" key="1">
    <source>
        <dbReference type="SAM" id="Phobius"/>
    </source>
</evidence>
<comment type="caution">
    <text evidence="2">The sequence shown here is derived from an EMBL/GenBank/DDBJ whole genome shotgun (WGS) entry which is preliminary data.</text>
</comment>
<keyword evidence="1" id="KW-0812">Transmembrane</keyword>
<dbReference type="PANTHER" id="PTHR34703">
    <property type="entry name" value="ANTIPORTER SUBUNIT MNHG2-RELATED"/>
    <property type="match status" value="1"/>
</dbReference>
<gene>
    <name evidence="2" type="ORF">S03H2_59496</name>
</gene>
<evidence type="ECO:0000313" key="2">
    <source>
        <dbReference type="EMBL" id="GAH82703.1"/>
    </source>
</evidence>
<feature type="transmembrane region" description="Helical" evidence="1">
    <location>
        <begin position="6"/>
        <end position="27"/>
    </location>
</feature>
<sequence length="59" mass="6167">MPVQTIVAMVLMVGGVFFLAVSSIGLLRLPDFYARTHAVGKSETLGAILTLSGLAVYNG</sequence>
<keyword evidence="1" id="KW-0472">Membrane</keyword>
<organism evidence="2">
    <name type="scientific">marine sediment metagenome</name>
    <dbReference type="NCBI Taxonomy" id="412755"/>
    <lineage>
        <taxon>unclassified sequences</taxon>
        <taxon>metagenomes</taxon>
        <taxon>ecological metagenomes</taxon>
    </lineage>
</organism>
<keyword evidence="1" id="KW-1133">Transmembrane helix</keyword>
<protein>
    <recommendedName>
        <fullName evidence="3">Cation:proton antiporter</fullName>
    </recommendedName>
</protein>
<name>X1KKV1_9ZZZZ</name>
<dbReference type="AlphaFoldDB" id="X1KKV1"/>
<dbReference type="GO" id="GO:0015385">
    <property type="term" value="F:sodium:proton antiporter activity"/>
    <property type="evidence" value="ECO:0007669"/>
    <property type="project" value="TreeGrafter"/>
</dbReference>
<feature type="non-terminal residue" evidence="2">
    <location>
        <position position="59"/>
    </location>
</feature>
<dbReference type="Pfam" id="PF03334">
    <property type="entry name" value="PhaG_MnhG_YufB"/>
    <property type="match status" value="1"/>
</dbReference>
<dbReference type="EMBL" id="BARU01038261">
    <property type="protein sequence ID" value="GAH82703.1"/>
    <property type="molecule type" value="Genomic_DNA"/>
</dbReference>
<proteinExistence type="predicted"/>
<dbReference type="InterPro" id="IPR005133">
    <property type="entry name" value="PhaG_MnhG_YufB"/>
</dbReference>
<accession>X1KKV1</accession>